<comment type="subcellular location">
    <subcellularLocation>
        <location evidence="1">Cell envelope</location>
    </subcellularLocation>
</comment>
<dbReference type="Pfam" id="PF03480">
    <property type="entry name" value="DctP"/>
    <property type="match status" value="1"/>
</dbReference>
<dbReference type="CDD" id="cd13603">
    <property type="entry name" value="PBP2_TRAP_Siap_TeaA_like"/>
    <property type="match status" value="1"/>
</dbReference>
<evidence type="ECO:0000256" key="2">
    <source>
        <dbReference type="ARBA" id="ARBA00009023"/>
    </source>
</evidence>
<dbReference type="NCBIfam" id="NF037995">
    <property type="entry name" value="TRAP_S1"/>
    <property type="match status" value="1"/>
</dbReference>
<dbReference type="AlphaFoldDB" id="A0AAW5C0K3"/>
<accession>A0AAW5C0K3</accession>
<dbReference type="EMBL" id="JAKNGE010000041">
    <property type="protein sequence ID" value="MCG4748639.1"/>
    <property type="molecule type" value="Genomic_DNA"/>
</dbReference>
<evidence type="ECO:0000256" key="4">
    <source>
        <dbReference type="ARBA" id="ARBA00022729"/>
    </source>
</evidence>
<dbReference type="PANTHER" id="PTHR33376">
    <property type="match status" value="1"/>
</dbReference>
<dbReference type="NCBIfam" id="TIGR00787">
    <property type="entry name" value="dctP"/>
    <property type="match status" value="1"/>
</dbReference>
<comment type="similarity">
    <text evidence="2">Belongs to the bacterial solute-binding protein 7 family.</text>
</comment>
<dbReference type="GO" id="GO:0055085">
    <property type="term" value="P:transmembrane transport"/>
    <property type="evidence" value="ECO:0007669"/>
    <property type="project" value="InterPro"/>
</dbReference>
<protein>
    <submittedName>
        <fullName evidence="6">TRAP transporter substrate-binding protein</fullName>
    </submittedName>
</protein>
<keyword evidence="4 5" id="KW-0732">Signal</keyword>
<feature type="chain" id="PRO_5043476095" evidence="5">
    <location>
        <begin position="35"/>
        <end position="366"/>
    </location>
</feature>
<proteinExistence type="inferred from homology"/>
<dbReference type="GO" id="GO:0030288">
    <property type="term" value="C:outer membrane-bounded periplasmic space"/>
    <property type="evidence" value="ECO:0007669"/>
    <property type="project" value="InterPro"/>
</dbReference>
<dbReference type="Proteomes" id="UP001299608">
    <property type="component" value="Unassembled WGS sequence"/>
</dbReference>
<evidence type="ECO:0000313" key="6">
    <source>
        <dbReference type="EMBL" id="MCG4748639.1"/>
    </source>
</evidence>
<evidence type="ECO:0000256" key="3">
    <source>
        <dbReference type="ARBA" id="ARBA00022448"/>
    </source>
</evidence>
<dbReference type="PROSITE" id="PS51257">
    <property type="entry name" value="PROKAR_LIPOPROTEIN"/>
    <property type="match status" value="1"/>
</dbReference>
<dbReference type="PIRSF" id="PIRSF006470">
    <property type="entry name" value="DctB"/>
    <property type="match status" value="1"/>
</dbReference>
<dbReference type="InterPro" id="IPR004682">
    <property type="entry name" value="TRAP_DctP"/>
</dbReference>
<comment type="caution">
    <text evidence="6">The sequence shown here is derived from an EMBL/GenBank/DDBJ whole genome shotgun (WGS) entry which is preliminary data.</text>
</comment>
<evidence type="ECO:0000313" key="7">
    <source>
        <dbReference type="Proteomes" id="UP001299608"/>
    </source>
</evidence>
<evidence type="ECO:0000256" key="1">
    <source>
        <dbReference type="ARBA" id="ARBA00004196"/>
    </source>
</evidence>
<organism evidence="6 7">
    <name type="scientific">Enterocloster aldenensis</name>
    <dbReference type="NCBI Taxonomy" id="358742"/>
    <lineage>
        <taxon>Bacteria</taxon>
        <taxon>Bacillati</taxon>
        <taxon>Bacillota</taxon>
        <taxon>Clostridia</taxon>
        <taxon>Lachnospirales</taxon>
        <taxon>Lachnospiraceae</taxon>
        <taxon>Enterocloster</taxon>
    </lineage>
</organism>
<dbReference type="InterPro" id="IPR018389">
    <property type="entry name" value="DctP_fam"/>
</dbReference>
<reference evidence="6" key="1">
    <citation type="submission" date="2022-01" db="EMBL/GenBank/DDBJ databases">
        <title>Collection of gut derived symbiotic bacterial strains cultured from healthy donors.</title>
        <authorList>
            <person name="Lin H."/>
            <person name="Kohout C."/>
            <person name="Waligurski E."/>
            <person name="Pamer E.G."/>
        </authorList>
    </citation>
    <scope>NUCLEOTIDE SEQUENCE</scope>
    <source>
        <strain evidence="6">DFI.6.55</strain>
    </source>
</reference>
<feature type="signal peptide" evidence="5">
    <location>
        <begin position="1"/>
        <end position="34"/>
    </location>
</feature>
<evidence type="ECO:0000256" key="5">
    <source>
        <dbReference type="SAM" id="SignalP"/>
    </source>
</evidence>
<dbReference type="PANTHER" id="PTHR33376:SF4">
    <property type="entry name" value="SIALIC ACID-BINDING PERIPLASMIC PROTEIN SIAP"/>
    <property type="match status" value="1"/>
</dbReference>
<keyword evidence="3" id="KW-0813">Transport</keyword>
<dbReference type="InterPro" id="IPR038404">
    <property type="entry name" value="TRAP_DctP_sf"/>
</dbReference>
<name>A0AAW5C0K3_9FIRM</name>
<gene>
    <name evidence="6" type="ORF">L0N08_24815</name>
</gene>
<sequence>MLKGFNVWRKKQFVRLAAGMVACACGISLMGCGAAGGAGKNSGSSGAGGAGNSGGAANTAAVNPGDDYHAELKLAHIMPIDHPNGLGAEEFARLVKEKTDGHVTVSVFPASQLGNEKEIFDAVEIGSIDFAIIGFGEPAKKYQDIGILDAPYIAGDREHLVRILNSDVVYSMFDEMEGHMGAKGIGAFYYGARYLTTKDKLVSGPEDMKGLNIRVPDQKLYIDTLTAMGAVATPMAFSEVFLSLQQGVIDGQENPLATIAANKFDQVQHYLIKTEHIMGANALYASTKTLESMPEAYRTAVLEAAREASAWIDGKAFEAEDTYIEQLEANGMEVIEDVDKEAFREMTAYIYDDFDQELVNKIRAVE</sequence>
<dbReference type="RefSeq" id="WP_238053855.1">
    <property type="nucleotide sequence ID" value="NZ_JAKNGE010000041.1"/>
</dbReference>
<dbReference type="Gene3D" id="3.40.190.170">
    <property type="entry name" value="Bacterial extracellular solute-binding protein, family 7"/>
    <property type="match status" value="1"/>
</dbReference>